<name>J3MGH3_ORYBR</name>
<dbReference type="AlphaFoldDB" id="J3MGH3"/>
<reference evidence="2" key="2">
    <citation type="submission" date="2013-04" db="UniProtKB">
        <authorList>
            <consortium name="EnsemblPlants"/>
        </authorList>
    </citation>
    <scope>IDENTIFICATION</scope>
</reference>
<keyword evidence="1" id="KW-0812">Transmembrane</keyword>
<keyword evidence="1" id="KW-1133">Transmembrane helix</keyword>
<feature type="transmembrane region" description="Helical" evidence="1">
    <location>
        <begin position="42"/>
        <end position="62"/>
    </location>
</feature>
<accession>J3MGH3</accession>
<evidence type="ECO:0000313" key="2">
    <source>
        <dbReference type="EnsemblPlants" id="OB06G31170.1"/>
    </source>
</evidence>
<reference evidence="2" key="1">
    <citation type="journal article" date="2013" name="Nat. Commun.">
        <title>Whole-genome sequencing of Oryza brachyantha reveals mechanisms underlying Oryza genome evolution.</title>
        <authorList>
            <person name="Chen J."/>
            <person name="Huang Q."/>
            <person name="Gao D."/>
            <person name="Wang J."/>
            <person name="Lang Y."/>
            <person name="Liu T."/>
            <person name="Li B."/>
            <person name="Bai Z."/>
            <person name="Luis Goicoechea J."/>
            <person name="Liang C."/>
            <person name="Chen C."/>
            <person name="Zhang W."/>
            <person name="Sun S."/>
            <person name="Liao Y."/>
            <person name="Zhang X."/>
            <person name="Yang L."/>
            <person name="Song C."/>
            <person name="Wang M."/>
            <person name="Shi J."/>
            <person name="Liu G."/>
            <person name="Liu J."/>
            <person name="Zhou H."/>
            <person name="Zhou W."/>
            <person name="Yu Q."/>
            <person name="An N."/>
            <person name="Chen Y."/>
            <person name="Cai Q."/>
            <person name="Wang B."/>
            <person name="Liu B."/>
            <person name="Min J."/>
            <person name="Huang Y."/>
            <person name="Wu H."/>
            <person name="Li Z."/>
            <person name="Zhang Y."/>
            <person name="Yin Y."/>
            <person name="Song W."/>
            <person name="Jiang J."/>
            <person name="Jackson S.A."/>
            <person name="Wing R.A."/>
            <person name="Wang J."/>
            <person name="Chen M."/>
        </authorList>
    </citation>
    <scope>NUCLEOTIDE SEQUENCE [LARGE SCALE GENOMIC DNA]</scope>
    <source>
        <strain evidence="2">cv. IRGC 101232</strain>
    </source>
</reference>
<feature type="transmembrane region" description="Helical" evidence="1">
    <location>
        <begin position="12"/>
        <end position="36"/>
    </location>
</feature>
<keyword evidence="1" id="KW-0472">Membrane</keyword>
<dbReference type="HOGENOM" id="CLU_2871242_0_0_1"/>
<dbReference type="Gramene" id="OB06G31170.1">
    <property type="protein sequence ID" value="OB06G31170.1"/>
    <property type="gene ID" value="OB06G31170"/>
</dbReference>
<protein>
    <submittedName>
        <fullName evidence="2">Uncharacterized protein</fullName>
    </submittedName>
</protein>
<evidence type="ECO:0000256" key="1">
    <source>
        <dbReference type="SAM" id="Phobius"/>
    </source>
</evidence>
<sequence>MYPVTITSHISQLFSALSVIVDCIASSILPLFFWHFHALHQGLKSLVFSLILILINQNFFCFER</sequence>
<organism evidence="2">
    <name type="scientific">Oryza brachyantha</name>
    <name type="common">malo sina</name>
    <dbReference type="NCBI Taxonomy" id="4533"/>
    <lineage>
        <taxon>Eukaryota</taxon>
        <taxon>Viridiplantae</taxon>
        <taxon>Streptophyta</taxon>
        <taxon>Embryophyta</taxon>
        <taxon>Tracheophyta</taxon>
        <taxon>Spermatophyta</taxon>
        <taxon>Magnoliopsida</taxon>
        <taxon>Liliopsida</taxon>
        <taxon>Poales</taxon>
        <taxon>Poaceae</taxon>
        <taxon>BOP clade</taxon>
        <taxon>Oryzoideae</taxon>
        <taxon>Oryzeae</taxon>
        <taxon>Oryzinae</taxon>
        <taxon>Oryza</taxon>
    </lineage>
</organism>
<dbReference type="Proteomes" id="UP000006038">
    <property type="component" value="Chromosome 6"/>
</dbReference>
<proteinExistence type="predicted"/>
<dbReference type="EnsemblPlants" id="OB06G31170.1">
    <property type="protein sequence ID" value="OB06G31170.1"/>
    <property type="gene ID" value="OB06G31170"/>
</dbReference>
<evidence type="ECO:0000313" key="3">
    <source>
        <dbReference type="Proteomes" id="UP000006038"/>
    </source>
</evidence>
<keyword evidence="3" id="KW-1185">Reference proteome</keyword>